<reference evidence="3" key="1">
    <citation type="submission" date="2022-01" db="EMBL/GenBank/DDBJ databases">
        <authorList>
            <person name="King R."/>
        </authorList>
    </citation>
    <scope>NUCLEOTIDE SEQUENCE</scope>
</reference>
<proteinExistence type="inferred from homology"/>
<comment type="similarity">
    <text evidence="1">Belongs to the pseudouridine synthase TruB family.</text>
</comment>
<dbReference type="InterPro" id="IPR020103">
    <property type="entry name" value="PsdUridine_synth_cat_dom_sf"/>
</dbReference>
<accession>A0A9P0DCQ1</accession>
<keyword evidence="4" id="KW-1185">Reference proteome</keyword>
<dbReference type="GO" id="GO:0006396">
    <property type="term" value="P:RNA processing"/>
    <property type="evidence" value="ECO:0007669"/>
    <property type="project" value="InterPro"/>
</dbReference>
<feature type="domain" description="Pseudouridine synthase II N-terminal" evidence="2">
    <location>
        <begin position="115"/>
        <end position="243"/>
    </location>
</feature>
<name>A0A9P0DCQ1_9CUCU</name>
<evidence type="ECO:0000313" key="3">
    <source>
        <dbReference type="EMBL" id="CAH1113982.1"/>
    </source>
</evidence>
<evidence type="ECO:0000259" key="2">
    <source>
        <dbReference type="Pfam" id="PF01509"/>
    </source>
</evidence>
<dbReference type="AlphaFoldDB" id="A0A9P0DCQ1"/>
<dbReference type="EMBL" id="OV651820">
    <property type="protein sequence ID" value="CAH1113982.1"/>
    <property type="molecule type" value="Genomic_DNA"/>
</dbReference>
<dbReference type="SUPFAM" id="SSF55120">
    <property type="entry name" value="Pseudouridine synthase"/>
    <property type="match status" value="1"/>
</dbReference>
<dbReference type="GO" id="GO:0003723">
    <property type="term" value="F:RNA binding"/>
    <property type="evidence" value="ECO:0007669"/>
    <property type="project" value="InterPro"/>
</dbReference>
<organism evidence="3 4">
    <name type="scientific">Psylliodes chrysocephalus</name>
    <dbReference type="NCBI Taxonomy" id="3402493"/>
    <lineage>
        <taxon>Eukaryota</taxon>
        <taxon>Metazoa</taxon>
        <taxon>Ecdysozoa</taxon>
        <taxon>Arthropoda</taxon>
        <taxon>Hexapoda</taxon>
        <taxon>Insecta</taxon>
        <taxon>Pterygota</taxon>
        <taxon>Neoptera</taxon>
        <taxon>Endopterygota</taxon>
        <taxon>Coleoptera</taxon>
        <taxon>Polyphaga</taxon>
        <taxon>Cucujiformia</taxon>
        <taxon>Chrysomeloidea</taxon>
        <taxon>Chrysomelidae</taxon>
        <taxon>Galerucinae</taxon>
        <taxon>Alticini</taxon>
        <taxon>Psylliodes</taxon>
    </lineage>
</organism>
<dbReference type="Proteomes" id="UP001153636">
    <property type="component" value="Chromosome 8"/>
</dbReference>
<dbReference type="PANTHER" id="PTHR13195">
    <property type="entry name" value="PSEUDOURIDINE SYNTHASE-RELATED"/>
    <property type="match status" value="1"/>
</dbReference>
<gene>
    <name evidence="3" type="ORF">PSYICH_LOCUS14639</name>
</gene>
<dbReference type="InterPro" id="IPR039048">
    <property type="entry name" value="Trub2"/>
</dbReference>
<evidence type="ECO:0000313" key="4">
    <source>
        <dbReference type="Proteomes" id="UP001153636"/>
    </source>
</evidence>
<sequence length="327" mass="37299">MPNPDSIMLWKALKGIICVYKPAEISVKNLRKTLITKLCNDLSELDVKLRYPMPESITNNSDSTSLARQATEISLTTNQSITKSLDLRYHPLVIGPRYRDEDLFVSWSNYLGWNTSGVLLFGLRRGTQVAKFIRENRSTRAYRINGVFGKATDNGFQTGKVVEKSTWKYIKHVHIQRILSSMQASHQKKMYEACGVDLNSQLAYDLAVKGPIRPVDSKIPIIYGLKCIDYEGPSFTIEVQCINENEIYLTNLIQEIGLKLHSTAHTRTIKCIRHSCFTLEHALLQKHWNLHNITENMDKCNRLLVENEEIVNQSSPVLRKGRLAPVP</sequence>
<dbReference type="GO" id="GO:0001522">
    <property type="term" value="P:pseudouridine synthesis"/>
    <property type="evidence" value="ECO:0007669"/>
    <property type="project" value="InterPro"/>
</dbReference>
<dbReference type="PANTHER" id="PTHR13195:SF0">
    <property type="entry name" value="PSEUDOURIDYLATE SYNTHASE TRUB2, MITOCHONDRIAL"/>
    <property type="match status" value="1"/>
</dbReference>
<dbReference type="Gene3D" id="3.30.2350.10">
    <property type="entry name" value="Pseudouridine synthase"/>
    <property type="match status" value="1"/>
</dbReference>
<protein>
    <recommendedName>
        <fullName evidence="2">Pseudouridine synthase II N-terminal domain-containing protein</fullName>
    </recommendedName>
</protein>
<evidence type="ECO:0000256" key="1">
    <source>
        <dbReference type="ARBA" id="ARBA00008999"/>
    </source>
</evidence>
<dbReference type="InterPro" id="IPR002501">
    <property type="entry name" value="PsdUridine_synth_N"/>
</dbReference>
<dbReference type="GO" id="GO:0009982">
    <property type="term" value="F:pseudouridine synthase activity"/>
    <property type="evidence" value="ECO:0007669"/>
    <property type="project" value="InterPro"/>
</dbReference>
<dbReference type="Pfam" id="PF01509">
    <property type="entry name" value="TruB_N"/>
    <property type="match status" value="1"/>
</dbReference>
<dbReference type="OrthoDB" id="20127at2759"/>